<comment type="similarity">
    <text evidence="1 4 7">Belongs to the tRNA pseudouridine synthase TruA family.</text>
</comment>
<keyword evidence="3 4" id="KW-0413">Isomerase</keyword>
<dbReference type="NCBIfam" id="TIGR00071">
    <property type="entry name" value="hisT_truA"/>
    <property type="match status" value="1"/>
</dbReference>
<dbReference type="GO" id="GO:0031119">
    <property type="term" value="P:tRNA pseudouridine synthesis"/>
    <property type="evidence" value="ECO:0007669"/>
    <property type="project" value="UniProtKB-UniRule"/>
</dbReference>
<evidence type="ECO:0000313" key="10">
    <source>
        <dbReference type="Proteomes" id="UP000193396"/>
    </source>
</evidence>
<dbReference type="FunFam" id="3.30.70.580:FF:000001">
    <property type="entry name" value="tRNA pseudouridine synthase A"/>
    <property type="match status" value="1"/>
</dbReference>
<evidence type="ECO:0000256" key="7">
    <source>
        <dbReference type="RuleBase" id="RU003792"/>
    </source>
</evidence>
<sequence length="248" mass="28521">MQRYKCTVEYDGRPYHGWQYQDEVISVQKVFETALEKFIGEFVRVYVSGRTDAGVHAMGQVVHFDLPRYYPAEAVMNAINHHLKPDPVAVMDCREVDEDFHARFSSKKRYYMYRIINRRAPLTFESGLAWGIYKPLDIDAMNEAAQHLIGTFDFTTFRASECQANSPIKTLEKLMVKRCDHDPLEIRIFTESRSFLHHQVRNMVGTLVLVGKGSWKPIDVKKALDACDRKAGGPTSPADGLYFVKVDY</sequence>
<dbReference type="Proteomes" id="UP000193396">
    <property type="component" value="Unassembled WGS sequence"/>
</dbReference>
<evidence type="ECO:0000259" key="8">
    <source>
        <dbReference type="Pfam" id="PF01416"/>
    </source>
</evidence>
<comment type="caution">
    <text evidence="9">The sequence shown here is derived from an EMBL/GenBank/DDBJ whole genome shotgun (WGS) entry which is preliminary data.</text>
</comment>
<comment type="caution">
    <text evidence="4">Lacks conserved residue(s) required for the propagation of feature annotation.</text>
</comment>
<feature type="active site" description="Nucleophile" evidence="4 5">
    <location>
        <position position="52"/>
    </location>
</feature>
<dbReference type="Gene3D" id="3.30.70.660">
    <property type="entry name" value="Pseudouridine synthase I, catalytic domain, C-terminal subdomain"/>
    <property type="match status" value="1"/>
</dbReference>
<comment type="catalytic activity">
    <reaction evidence="4 7">
        <text>uridine(38/39/40) in tRNA = pseudouridine(38/39/40) in tRNA</text>
        <dbReference type="Rhea" id="RHEA:22376"/>
        <dbReference type="Rhea" id="RHEA-COMP:10085"/>
        <dbReference type="Rhea" id="RHEA-COMP:10087"/>
        <dbReference type="ChEBI" id="CHEBI:65314"/>
        <dbReference type="ChEBI" id="CHEBI:65315"/>
        <dbReference type="EC" id="5.4.99.12"/>
    </reaction>
</comment>
<dbReference type="CDD" id="cd02570">
    <property type="entry name" value="PseudoU_synth_EcTruA"/>
    <property type="match status" value="1"/>
</dbReference>
<dbReference type="HAMAP" id="MF_00171">
    <property type="entry name" value="TruA"/>
    <property type="match status" value="1"/>
</dbReference>
<comment type="subunit">
    <text evidence="4">Homodimer.</text>
</comment>
<dbReference type="EMBL" id="JFKB01000001">
    <property type="protein sequence ID" value="OSQ50324.1"/>
    <property type="molecule type" value="Genomic_DNA"/>
</dbReference>
<evidence type="ECO:0000256" key="3">
    <source>
        <dbReference type="ARBA" id="ARBA00023235"/>
    </source>
</evidence>
<dbReference type="AlphaFoldDB" id="A0A1Y2LJC1"/>
<dbReference type="InterPro" id="IPR020097">
    <property type="entry name" value="PsdUridine_synth_TruA_a/b_dom"/>
</dbReference>
<evidence type="ECO:0000256" key="5">
    <source>
        <dbReference type="PIRSR" id="PIRSR001430-1"/>
    </source>
</evidence>
<evidence type="ECO:0000313" key="9">
    <source>
        <dbReference type="EMBL" id="OSQ50324.1"/>
    </source>
</evidence>
<accession>A0A1Y2LJC1</accession>
<dbReference type="InterPro" id="IPR020094">
    <property type="entry name" value="TruA/RsuA/RluB/E/F_N"/>
</dbReference>
<dbReference type="PANTHER" id="PTHR11142:SF0">
    <property type="entry name" value="TRNA PSEUDOURIDINE SYNTHASE-LIKE 1"/>
    <property type="match status" value="1"/>
</dbReference>
<reference evidence="9 10" key="1">
    <citation type="submission" date="2014-03" db="EMBL/GenBank/DDBJ databases">
        <title>The draft genome sequence of Thalassospira alkalitolerans JCM 18968.</title>
        <authorList>
            <person name="Lai Q."/>
            <person name="Shao Z."/>
        </authorList>
    </citation>
    <scope>NUCLEOTIDE SEQUENCE [LARGE SCALE GENOMIC DNA]</scope>
    <source>
        <strain evidence="9 10">JCM 18968</strain>
    </source>
</reference>
<dbReference type="InterPro" id="IPR020103">
    <property type="entry name" value="PsdUridine_synth_cat_dom_sf"/>
</dbReference>
<dbReference type="EC" id="5.4.99.12" evidence="4"/>
<proteinExistence type="inferred from homology"/>
<dbReference type="OrthoDB" id="9811823at2"/>
<feature type="domain" description="Pseudouridine synthase I TruA alpha/beta" evidence="8">
    <location>
        <begin position="8"/>
        <end position="104"/>
    </location>
</feature>
<dbReference type="Gene3D" id="3.30.70.580">
    <property type="entry name" value="Pseudouridine synthase I, catalytic domain, N-terminal subdomain"/>
    <property type="match status" value="1"/>
</dbReference>
<dbReference type="STRING" id="1293890.TALK_02390"/>
<dbReference type="PANTHER" id="PTHR11142">
    <property type="entry name" value="PSEUDOURIDYLATE SYNTHASE"/>
    <property type="match status" value="1"/>
</dbReference>
<gene>
    <name evidence="4" type="primary">truA</name>
    <name evidence="9" type="ORF">TALK_02390</name>
</gene>
<dbReference type="SUPFAM" id="SSF55120">
    <property type="entry name" value="Pseudouridine synthase"/>
    <property type="match status" value="1"/>
</dbReference>
<dbReference type="InterPro" id="IPR020095">
    <property type="entry name" value="PsdUridine_synth_TruA_C"/>
</dbReference>
<keyword evidence="10" id="KW-1185">Reference proteome</keyword>
<feature type="domain" description="Pseudouridine synthase I TruA alpha/beta" evidence="8">
    <location>
        <begin position="144"/>
        <end position="248"/>
    </location>
</feature>
<feature type="binding site" evidence="4 6">
    <location>
        <position position="111"/>
    </location>
    <ligand>
        <name>substrate</name>
    </ligand>
</feature>
<evidence type="ECO:0000256" key="6">
    <source>
        <dbReference type="PIRSR" id="PIRSR001430-2"/>
    </source>
</evidence>
<evidence type="ECO:0000256" key="1">
    <source>
        <dbReference type="ARBA" id="ARBA00009375"/>
    </source>
</evidence>
<dbReference type="InterPro" id="IPR001406">
    <property type="entry name" value="PsdUridine_synth_TruA"/>
</dbReference>
<comment type="function">
    <text evidence="4">Formation of pseudouridine at positions 38, 39 and 40 in the anticodon stem and loop of transfer RNAs.</text>
</comment>
<dbReference type="RefSeq" id="WP_085615430.1">
    <property type="nucleotide sequence ID" value="NZ_JFKB01000001.1"/>
</dbReference>
<keyword evidence="2 4" id="KW-0819">tRNA processing</keyword>
<dbReference type="GO" id="GO:0003723">
    <property type="term" value="F:RNA binding"/>
    <property type="evidence" value="ECO:0007669"/>
    <property type="project" value="InterPro"/>
</dbReference>
<dbReference type="Pfam" id="PF01416">
    <property type="entry name" value="PseudoU_synth_1"/>
    <property type="match status" value="2"/>
</dbReference>
<evidence type="ECO:0000256" key="4">
    <source>
        <dbReference type="HAMAP-Rule" id="MF_00171"/>
    </source>
</evidence>
<dbReference type="PIRSF" id="PIRSF001430">
    <property type="entry name" value="tRNA_psdUrid_synth"/>
    <property type="match status" value="1"/>
</dbReference>
<organism evidence="9 10">
    <name type="scientific">Thalassospira alkalitolerans</name>
    <dbReference type="NCBI Taxonomy" id="1293890"/>
    <lineage>
        <taxon>Bacteria</taxon>
        <taxon>Pseudomonadati</taxon>
        <taxon>Pseudomonadota</taxon>
        <taxon>Alphaproteobacteria</taxon>
        <taxon>Rhodospirillales</taxon>
        <taxon>Thalassospiraceae</taxon>
        <taxon>Thalassospira</taxon>
    </lineage>
</organism>
<protein>
    <recommendedName>
        <fullName evidence="4">tRNA pseudouridine synthase A</fullName>
        <ecNumber evidence="4">5.4.99.12</ecNumber>
    </recommendedName>
    <alternativeName>
        <fullName evidence="4">tRNA pseudouridine(38-40) synthase</fullName>
    </alternativeName>
    <alternativeName>
        <fullName evidence="4">tRNA pseudouridylate synthase I</fullName>
    </alternativeName>
    <alternativeName>
        <fullName evidence="4">tRNA-uridine isomerase I</fullName>
    </alternativeName>
</protein>
<name>A0A1Y2LJC1_9PROT</name>
<dbReference type="GO" id="GO:0160147">
    <property type="term" value="F:tRNA pseudouridine(38-40) synthase activity"/>
    <property type="evidence" value="ECO:0007669"/>
    <property type="project" value="UniProtKB-EC"/>
</dbReference>
<evidence type="ECO:0000256" key="2">
    <source>
        <dbReference type="ARBA" id="ARBA00022694"/>
    </source>
</evidence>